<feature type="compositionally biased region" description="Polar residues" evidence="1">
    <location>
        <begin position="865"/>
        <end position="885"/>
    </location>
</feature>
<dbReference type="PANTHER" id="PTHR13865:SF28">
    <property type="entry name" value="POLYCHAETOID, ISOFORM O"/>
    <property type="match status" value="1"/>
</dbReference>
<feature type="domain" description="PDZ" evidence="3">
    <location>
        <begin position="379"/>
        <end position="459"/>
    </location>
</feature>
<dbReference type="GO" id="GO:0045216">
    <property type="term" value="P:cell-cell junction organization"/>
    <property type="evidence" value="ECO:0007669"/>
    <property type="project" value="TreeGrafter"/>
</dbReference>
<dbReference type="Proteomes" id="UP000274429">
    <property type="component" value="Unassembled WGS sequence"/>
</dbReference>
<dbReference type="STRING" id="6205.A0A158RDA2"/>
<dbReference type="Gene3D" id="2.30.30.40">
    <property type="entry name" value="SH3 Domains"/>
    <property type="match status" value="1"/>
</dbReference>
<dbReference type="SMART" id="SM00218">
    <property type="entry name" value="ZU5"/>
    <property type="match status" value="1"/>
</dbReference>
<feature type="domain" description="PDZ" evidence="3">
    <location>
        <begin position="185"/>
        <end position="262"/>
    </location>
</feature>
<dbReference type="InterPro" id="IPR000906">
    <property type="entry name" value="ZU5_dom"/>
</dbReference>
<dbReference type="PANTHER" id="PTHR13865">
    <property type="entry name" value="TIGHT JUNCTION PROTEIN"/>
    <property type="match status" value="1"/>
</dbReference>
<dbReference type="PROSITE" id="PS50106">
    <property type="entry name" value="PDZ"/>
    <property type="match status" value="3"/>
</dbReference>
<organism evidence="7">
    <name type="scientific">Hydatigena taeniaeformis</name>
    <name type="common">Feline tapeworm</name>
    <name type="synonym">Taenia taeniaeformis</name>
    <dbReference type="NCBI Taxonomy" id="6205"/>
    <lineage>
        <taxon>Eukaryota</taxon>
        <taxon>Metazoa</taxon>
        <taxon>Spiralia</taxon>
        <taxon>Lophotrochozoa</taxon>
        <taxon>Platyhelminthes</taxon>
        <taxon>Cestoda</taxon>
        <taxon>Eucestoda</taxon>
        <taxon>Cyclophyllidea</taxon>
        <taxon>Taeniidae</taxon>
        <taxon>Hydatigera</taxon>
    </lineage>
</organism>
<sequence length="1148" mass="125151">MIFNVVLERRAQEGLGLAIKRGHAGEWANCGALVVDILASGPAFGKLRPGDVIMSVNGVSLEGKSHSEILDLLRRAEGMVTLLVYRREEMEVLEETQRAPATATSTSCQSLFLPDGLSTGSQQRQASPSPCEIITNATKRTRSMPGFASPQLPPAHAASLPQLSVRSEDHTSTLTRDRRQASLLKVNLAKQNPQDGLGVELSGQFVITSVTPGGKAHHAGIRVGDRVVNLNGIDTAHLSLIDAAYLMRREQSDVTLLRVEHEGEEDEEEEEEEGARLSPEVTQLPVCDNSTHRGHPCCKLQEPLHVLTSPAEYSPVLYRPIRTGINAEKVGTASSVWCNCHMTPRYREVYPETAADERNPSPLSTIDNSFNAKDSAFRMVSIDRHPVIGTGIRIIGGNAVGIFVSEVNAQSPAAEAGIRPGDEIISINGESVKWMTKAEAAVRILKSGKVLKLEVRKAVDKYEAFMNDKLGSGDDFHVRAAFTYVPSVVNGSTMLPVDPSVPVPALHISHGDIFHVTDSLLAGSFTSWLAQKVFPSQSATGSIPSTEKALQLLKAQVPTSFSVERLRPYLRVGRLDHYPYPRPVIIYGPLAEKAMQLLVEEISTLDDCDGEPRFEVPPISGAPPPPSDSWASHLCSNSSGVIRLSAIQMLMEKGKHAVLNLRPSAIEGLLSSGITPIVLLVTAASAQQIREVLELYRPRCQRGVREMSRRLWSDVVSLSQNISHLLTDTVPLLSSPTQMHFNETEWMHNLISIIRHHQSQPVWVAEDSVAFCKAGENVVTPAASIDESVSEKSDIGSRKEIHFETNGGYHGDISSIGRSSEEWGVTNRLELMKDELETRLTTSAPSKKNNDLRRVRIQSPRPDSRSTQTESPRVQETSINTVSQGDSDENEQERRKFVGSVSLRRHRPLSSRNVPCGLISEPQHVVAEASGEFVPAEGGSLQIPQHGVRLSIPSGAIPDDGDGQKQEIYLRVYEGKHQNGEHDEKAVNRSHIVSPLVMCGPRGLRFQKPVTLTMPRFHTHCGEGCVGTEDGTGGVDSKPGDGNLSRRAETEELMHSLSPSSSWSLRVMHAATQSDCATSASEAETRQHGLCQWRIAPPPTSVTEASRCSPTPTTITSRSQSRLESDGSGAAVTYEVADSFISLLIDHF</sequence>
<dbReference type="InterPro" id="IPR027417">
    <property type="entry name" value="P-loop_NTPase"/>
</dbReference>
<dbReference type="GO" id="GO:0098609">
    <property type="term" value="P:cell-cell adhesion"/>
    <property type="evidence" value="ECO:0007669"/>
    <property type="project" value="TreeGrafter"/>
</dbReference>
<feature type="domain" description="ZU5" evidence="4">
    <location>
        <begin position="928"/>
        <end position="1092"/>
    </location>
</feature>
<reference evidence="5 6" key="2">
    <citation type="submission" date="2018-11" db="EMBL/GenBank/DDBJ databases">
        <authorList>
            <consortium name="Pathogen Informatics"/>
        </authorList>
    </citation>
    <scope>NUCLEOTIDE SEQUENCE [LARGE SCALE GENOMIC DNA]</scope>
</reference>
<dbReference type="GO" id="GO:0005923">
    <property type="term" value="C:bicellular tight junction"/>
    <property type="evidence" value="ECO:0007669"/>
    <property type="project" value="TreeGrafter"/>
</dbReference>
<protein>
    <submittedName>
        <fullName evidence="7">PDZ domain-containing protein</fullName>
    </submittedName>
</protein>
<dbReference type="AlphaFoldDB" id="A0A158RDA2"/>
<reference evidence="7" key="1">
    <citation type="submission" date="2016-04" db="UniProtKB">
        <authorList>
            <consortium name="WormBaseParasite"/>
        </authorList>
    </citation>
    <scope>IDENTIFICATION</scope>
</reference>
<dbReference type="Gene3D" id="2.30.42.10">
    <property type="match status" value="3"/>
</dbReference>
<feature type="region of interest" description="Disordered" evidence="1">
    <location>
        <begin position="1098"/>
        <end position="1124"/>
    </location>
</feature>
<dbReference type="Pfam" id="PF17820">
    <property type="entry name" value="PDZ_6"/>
    <property type="match status" value="1"/>
</dbReference>
<evidence type="ECO:0000313" key="6">
    <source>
        <dbReference type="Proteomes" id="UP000274429"/>
    </source>
</evidence>
<dbReference type="Pfam" id="PF00791">
    <property type="entry name" value="ZU5"/>
    <property type="match status" value="1"/>
</dbReference>
<dbReference type="GO" id="GO:0150105">
    <property type="term" value="P:protein localization to cell-cell junction"/>
    <property type="evidence" value="ECO:0007669"/>
    <property type="project" value="TreeGrafter"/>
</dbReference>
<gene>
    <name evidence="5" type="ORF">TTAC_LOCUS216</name>
</gene>
<evidence type="ECO:0000313" key="5">
    <source>
        <dbReference type="EMBL" id="VDM16086.1"/>
    </source>
</evidence>
<dbReference type="InterPro" id="IPR001478">
    <property type="entry name" value="PDZ"/>
</dbReference>
<feature type="compositionally biased region" description="Basic and acidic residues" evidence="1">
    <location>
        <begin position="166"/>
        <end position="177"/>
    </location>
</feature>
<dbReference type="InterPro" id="IPR036034">
    <property type="entry name" value="PDZ_sf"/>
</dbReference>
<dbReference type="GO" id="GO:0050839">
    <property type="term" value="F:cell adhesion molecule binding"/>
    <property type="evidence" value="ECO:0007669"/>
    <property type="project" value="TreeGrafter"/>
</dbReference>
<dbReference type="InterPro" id="IPR008144">
    <property type="entry name" value="Guanylate_kin-like_dom"/>
</dbReference>
<accession>A0A158RDA2</accession>
<evidence type="ECO:0000259" key="3">
    <source>
        <dbReference type="PROSITE" id="PS50106"/>
    </source>
</evidence>
<feature type="compositionally biased region" description="Polar residues" evidence="1">
    <location>
        <begin position="1101"/>
        <end position="1122"/>
    </location>
</feature>
<evidence type="ECO:0000256" key="1">
    <source>
        <dbReference type="SAM" id="MobiDB-lite"/>
    </source>
</evidence>
<evidence type="ECO:0000313" key="7">
    <source>
        <dbReference type="WBParaSite" id="TTAC_0000021501-mRNA-1"/>
    </source>
</evidence>
<dbReference type="InterPro" id="IPR041489">
    <property type="entry name" value="PDZ_6"/>
</dbReference>
<dbReference type="Pfam" id="PF00595">
    <property type="entry name" value="PDZ"/>
    <property type="match status" value="2"/>
</dbReference>
<feature type="region of interest" description="Disordered" evidence="1">
    <location>
        <begin position="260"/>
        <end position="279"/>
    </location>
</feature>
<dbReference type="EMBL" id="UYWX01000014">
    <property type="protein sequence ID" value="VDM16086.1"/>
    <property type="molecule type" value="Genomic_DNA"/>
</dbReference>
<feature type="region of interest" description="Disordered" evidence="1">
    <location>
        <begin position="838"/>
        <end position="900"/>
    </location>
</feature>
<dbReference type="CDD" id="cd00136">
    <property type="entry name" value="PDZ_canonical"/>
    <property type="match status" value="2"/>
</dbReference>
<dbReference type="GO" id="GO:0005886">
    <property type="term" value="C:plasma membrane"/>
    <property type="evidence" value="ECO:0007669"/>
    <property type="project" value="TreeGrafter"/>
</dbReference>
<feature type="compositionally biased region" description="Acidic residues" evidence="1">
    <location>
        <begin position="262"/>
        <end position="273"/>
    </location>
</feature>
<dbReference type="PROSITE" id="PS50052">
    <property type="entry name" value="GUANYLATE_KINASE_2"/>
    <property type="match status" value="1"/>
</dbReference>
<dbReference type="SMART" id="SM00228">
    <property type="entry name" value="PDZ"/>
    <property type="match status" value="3"/>
</dbReference>
<evidence type="ECO:0000259" key="2">
    <source>
        <dbReference type="PROSITE" id="PS50052"/>
    </source>
</evidence>
<name>A0A158RDA2_HYDTA</name>
<dbReference type="OrthoDB" id="6235640at2759"/>
<dbReference type="PROSITE" id="PS51145">
    <property type="entry name" value="ZU5"/>
    <property type="match status" value="1"/>
</dbReference>
<dbReference type="SUPFAM" id="SSF50156">
    <property type="entry name" value="PDZ domain-like"/>
    <property type="match status" value="3"/>
</dbReference>
<dbReference type="WBParaSite" id="TTAC_0000021501-mRNA-1">
    <property type="protein sequence ID" value="TTAC_0000021501-mRNA-1"/>
    <property type="gene ID" value="TTAC_0000021501"/>
</dbReference>
<dbReference type="Gene3D" id="3.40.50.300">
    <property type="entry name" value="P-loop containing nucleotide triphosphate hydrolases"/>
    <property type="match status" value="1"/>
</dbReference>
<feature type="domain" description="Guanylate kinase-like" evidence="2">
    <location>
        <begin position="643"/>
        <end position="755"/>
    </location>
</feature>
<feature type="region of interest" description="Disordered" evidence="1">
    <location>
        <begin position="142"/>
        <end position="177"/>
    </location>
</feature>
<evidence type="ECO:0000259" key="4">
    <source>
        <dbReference type="PROSITE" id="PS51145"/>
    </source>
</evidence>
<keyword evidence="6" id="KW-1185">Reference proteome</keyword>
<proteinExistence type="predicted"/>
<dbReference type="Gene3D" id="2.60.220.30">
    <property type="match status" value="1"/>
</dbReference>
<feature type="domain" description="PDZ" evidence="3">
    <location>
        <begin position="4"/>
        <end position="88"/>
    </location>
</feature>